<name>A0AAW2T7E8_SESRA</name>
<accession>A0AAW2T7E8</accession>
<reference evidence="1" key="2">
    <citation type="journal article" date="2024" name="Plant">
        <title>Genomic evolution and insights into agronomic trait innovations of Sesamum species.</title>
        <authorList>
            <person name="Miao H."/>
            <person name="Wang L."/>
            <person name="Qu L."/>
            <person name="Liu H."/>
            <person name="Sun Y."/>
            <person name="Le M."/>
            <person name="Wang Q."/>
            <person name="Wei S."/>
            <person name="Zheng Y."/>
            <person name="Lin W."/>
            <person name="Duan Y."/>
            <person name="Cao H."/>
            <person name="Xiong S."/>
            <person name="Wang X."/>
            <person name="Wei L."/>
            <person name="Li C."/>
            <person name="Ma Q."/>
            <person name="Ju M."/>
            <person name="Zhao R."/>
            <person name="Li G."/>
            <person name="Mu C."/>
            <person name="Tian Q."/>
            <person name="Mei H."/>
            <person name="Zhang T."/>
            <person name="Gao T."/>
            <person name="Zhang H."/>
        </authorList>
    </citation>
    <scope>NUCLEOTIDE SEQUENCE</scope>
    <source>
        <strain evidence="1">G02</strain>
    </source>
</reference>
<reference evidence="1" key="1">
    <citation type="submission" date="2020-06" db="EMBL/GenBank/DDBJ databases">
        <authorList>
            <person name="Li T."/>
            <person name="Hu X."/>
            <person name="Zhang T."/>
            <person name="Song X."/>
            <person name="Zhang H."/>
            <person name="Dai N."/>
            <person name="Sheng W."/>
            <person name="Hou X."/>
            <person name="Wei L."/>
        </authorList>
    </citation>
    <scope>NUCLEOTIDE SEQUENCE</scope>
    <source>
        <strain evidence="1">G02</strain>
        <tissue evidence="1">Leaf</tissue>
    </source>
</reference>
<comment type="caution">
    <text evidence="1">The sequence shown here is derived from an EMBL/GenBank/DDBJ whole genome shotgun (WGS) entry which is preliminary data.</text>
</comment>
<dbReference type="AlphaFoldDB" id="A0AAW2T7E8"/>
<organism evidence="1">
    <name type="scientific">Sesamum radiatum</name>
    <name type="common">Black benniseed</name>
    <dbReference type="NCBI Taxonomy" id="300843"/>
    <lineage>
        <taxon>Eukaryota</taxon>
        <taxon>Viridiplantae</taxon>
        <taxon>Streptophyta</taxon>
        <taxon>Embryophyta</taxon>
        <taxon>Tracheophyta</taxon>
        <taxon>Spermatophyta</taxon>
        <taxon>Magnoliopsida</taxon>
        <taxon>eudicotyledons</taxon>
        <taxon>Gunneridae</taxon>
        <taxon>Pentapetalae</taxon>
        <taxon>asterids</taxon>
        <taxon>lamiids</taxon>
        <taxon>Lamiales</taxon>
        <taxon>Pedaliaceae</taxon>
        <taxon>Sesamum</taxon>
    </lineage>
</organism>
<protein>
    <submittedName>
        <fullName evidence="1">Uncharacterized protein</fullName>
    </submittedName>
</protein>
<evidence type="ECO:0000313" key="1">
    <source>
        <dbReference type="EMBL" id="KAL0400282.1"/>
    </source>
</evidence>
<dbReference type="EMBL" id="JACGWJ010000009">
    <property type="protein sequence ID" value="KAL0400282.1"/>
    <property type="molecule type" value="Genomic_DNA"/>
</dbReference>
<sequence>MENGEGNLESKFARLTVTDPYNINGNDGLFQVMKAVEAAEATIKQQVFSPFLNLTNCMPPGQGFDGPAKVNFNFKFSIDYFMQLCTG</sequence>
<proteinExistence type="predicted"/>
<gene>
    <name evidence="1" type="ORF">Sradi_2371500</name>
</gene>